<evidence type="ECO:0000313" key="3">
    <source>
        <dbReference type="Proteomes" id="UP000784294"/>
    </source>
</evidence>
<feature type="region of interest" description="Disordered" evidence="1">
    <location>
        <begin position="182"/>
        <end position="251"/>
    </location>
</feature>
<organism evidence="2 3">
    <name type="scientific">Protopolystoma xenopodis</name>
    <dbReference type="NCBI Taxonomy" id="117903"/>
    <lineage>
        <taxon>Eukaryota</taxon>
        <taxon>Metazoa</taxon>
        <taxon>Spiralia</taxon>
        <taxon>Lophotrochozoa</taxon>
        <taxon>Platyhelminthes</taxon>
        <taxon>Monogenea</taxon>
        <taxon>Polyopisthocotylea</taxon>
        <taxon>Polystomatidea</taxon>
        <taxon>Polystomatidae</taxon>
        <taxon>Protopolystoma</taxon>
    </lineage>
</organism>
<feature type="region of interest" description="Disordered" evidence="1">
    <location>
        <begin position="1"/>
        <end position="20"/>
    </location>
</feature>
<evidence type="ECO:0000256" key="1">
    <source>
        <dbReference type="SAM" id="MobiDB-lite"/>
    </source>
</evidence>
<proteinExistence type="predicted"/>
<comment type="caution">
    <text evidence="2">The sequence shown here is derived from an EMBL/GenBank/DDBJ whole genome shotgun (WGS) entry which is preliminary data.</text>
</comment>
<evidence type="ECO:0000313" key="2">
    <source>
        <dbReference type="EMBL" id="VEL39282.1"/>
    </source>
</evidence>
<feature type="region of interest" description="Disordered" evidence="1">
    <location>
        <begin position="285"/>
        <end position="349"/>
    </location>
</feature>
<accession>A0A448XLA6</accession>
<dbReference type="Proteomes" id="UP000784294">
    <property type="component" value="Unassembled WGS sequence"/>
</dbReference>
<gene>
    <name evidence="2" type="ORF">PXEA_LOCUS32722</name>
</gene>
<feature type="compositionally biased region" description="Basic and acidic residues" evidence="1">
    <location>
        <begin position="297"/>
        <end position="319"/>
    </location>
</feature>
<sequence length="382" mass="42257">MVSCSDDVHHTTDESSARIHRERMAVRRGPILTNLQPLLQGHSPRPPVEPIHESLPFASSNKIKCIPTLLLQPQTPAVGQTLASTASAASVEGVYLWTKDAEADETWHRRTSACESHGSGMSDEGRFEASLHAGSMSLVPTESVRLGDGIADLRDSTHLFFPNMSARPRLVHEDAFESSAETGSVFSSSGGNSGSEIPVELASSSSLDEEYEDEDYDEDEEDDDDDEEEEEVEVEDNLLRANPGADQELGVDCALDPEPEFKKSEMKTGMVEDFGFKFSGRFVDESTDSTMTEPEDETKMCLSKEEVVPEQPPEDRREPSAYGLYEPTSRRESVPVAGREIEAREKKDAIPTRKLSRIPSLERQVGHTYCGCWFFSVFIGCE</sequence>
<protein>
    <submittedName>
        <fullName evidence="2">Uncharacterized protein</fullName>
    </submittedName>
</protein>
<feature type="compositionally biased region" description="Acidic residues" evidence="1">
    <location>
        <begin position="207"/>
        <end position="236"/>
    </location>
</feature>
<reference evidence="2" key="1">
    <citation type="submission" date="2018-11" db="EMBL/GenBank/DDBJ databases">
        <authorList>
            <consortium name="Pathogen Informatics"/>
        </authorList>
    </citation>
    <scope>NUCLEOTIDE SEQUENCE</scope>
</reference>
<keyword evidence="3" id="KW-1185">Reference proteome</keyword>
<dbReference type="EMBL" id="CAAALY010260710">
    <property type="protein sequence ID" value="VEL39282.1"/>
    <property type="molecule type" value="Genomic_DNA"/>
</dbReference>
<name>A0A448XLA6_9PLAT</name>
<dbReference type="AlphaFoldDB" id="A0A448XLA6"/>
<feature type="compositionally biased region" description="Basic and acidic residues" evidence="1">
    <location>
        <begin position="328"/>
        <end position="349"/>
    </location>
</feature>